<dbReference type="EMBL" id="PDUG01000005">
    <property type="protein sequence ID" value="PIC24659.1"/>
    <property type="molecule type" value="Genomic_DNA"/>
</dbReference>
<dbReference type="Pfam" id="PF10319">
    <property type="entry name" value="7TM_GPCR_Srj"/>
    <property type="match status" value="2"/>
</dbReference>
<feature type="transmembrane region" description="Helical" evidence="19">
    <location>
        <begin position="170"/>
        <end position="191"/>
    </location>
</feature>
<evidence type="ECO:0000256" key="16">
    <source>
        <dbReference type="ARBA" id="ARBA00067967"/>
    </source>
</evidence>
<dbReference type="PANTHER" id="PTHR45907:SF24">
    <property type="entry name" value="SERPENTINE RECEPTOR, CLASS J-RELATED"/>
    <property type="match status" value="1"/>
</dbReference>
<protein>
    <recommendedName>
        <fullName evidence="16">Serpentine receptor class r-10</fullName>
    </recommendedName>
    <alternativeName>
        <fullName evidence="17">Odorant response abnormal protein 10</fullName>
    </alternativeName>
    <alternativeName>
        <fullName evidence="18">Olfactory receptor 10</fullName>
    </alternativeName>
</protein>
<evidence type="ECO:0000256" key="19">
    <source>
        <dbReference type="SAM" id="Phobius"/>
    </source>
</evidence>
<evidence type="ECO:0000256" key="6">
    <source>
        <dbReference type="ARBA" id="ARBA00022725"/>
    </source>
</evidence>
<name>A0A2G5TBS7_9PELO</name>
<comment type="function">
    <text evidence="13">An odorant receptor which affects chemotaxis to the volatile odorant diacetyl. Specifies AWA neuronal cell fate via the odr-7 pathway.</text>
</comment>
<sequence length="630" mass="73571">MKASPQRAIILNLSGTGMPDVDVPKLLKFHRTSTYHCKHPNFLMDKHWVFQYLPKLFCGFAYIVNPIFIYLIFSGKSAVLGNYRYLLLYFACFNLFYSVANVVVPLDIHSYRYCFFLMLSDGHFVEISDYHSHILIARCSLILSSYAVLMSHFIYRYLAINNSSLTKKRFPLFMIGSFIMLAAVFATWHFLCWTIGRANTEIREYIRQDFREVYGKDSMNFNMLAALYQEGSKETVTQSWIVTFFWSLICTAPIIGFMILGRMIIVELRKTTKTRMSQKMSQFQVDLLRALAVRTIIPICISFLPAVLCWYTPMFGIQLGRFVGKQASETYDKKFQNIQLLRKKQAIFGNYRFLLLFFTTYNLTYSIANVIVSFDIHSYRYCFFLITRNGWFVQHSEFNFHIICACCSLVIASYAILLIHFIYRYLAIHNSDLTRHKFHFYMSFSIFICALYFGVWYAICYFLGRANREIREYIREGFRETYGKDSMDVSMLGSLFSEGSDETVFKSWLAVVLWLTIITVSTIMYVVLTITILMHLKKMTRNTSKKTSKFQVDLLRALVVQTVIPIFISFSPCLFFWVGPMFGIQLPRSLNYLEAAALGVFPFVDPMAIIMSLPVFRKRIFSFFRNPTTT</sequence>
<proteinExistence type="inferred from homology"/>
<evidence type="ECO:0000256" key="3">
    <source>
        <dbReference type="ARBA" id="ARBA00022500"/>
    </source>
</evidence>
<feature type="transmembrane region" description="Helical" evidence="19">
    <location>
        <begin position="438"/>
        <end position="459"/>
    </location>
</feature>
<gene>
    <name evidence="20" type="primary">Cnig_chr_V.g17900</name>
    <name evidence="20" type="ORF">B9Z55_017900</name>
</gene>
<keyword evidence="4" id="KW-0716">Sensory transduction</keyword>
<evidence type="ECO:0000256" key="15">
    <source>
        <dbReference type="ARBA" id="ARBA00064300"/>
    </source>
</evidence>
<organism evidence="20 21">
    <name type="scientific">Caenorhabditis nigoni</name>
    <dbReference type="NCBI Taxonomy" id="1611254"/>
    <lineage>
        <taxon>Eukaryota</taxon>
        <taxon>Metazoa</taxon>
        <taxon>Ecdysozoa</taxon>
        <taxon>Nematoda</taxon>
        <taxon>Chromadorea</taxon>
        <taxon>Rhabditida</taxon>
        <taxon>Rhabditina</taxon>
        <taxon>Rhabditomorpha</taxon>
        <taxon>Rhabditoidea</taxon>
        <taxon>Rhabditidae</taxon>
        <taxon>Peloderinae</taxon>
        <taxon>Caenorhabditis</taxon>
    </lineage>
</organism>
<keyword evidence="10" id="KW-0675">Receptor</keyword>
<keyword evidence="2" id="KW-1003">Cell membrane</keyword>
<dbReference type="SUPFAM" id="SSF81321">
    <property type="entry name" value="Family A G protein-coupled receptor-like"/>
    <property type="match status" value="1"/>
</dbReference>
<keyword evidence="6" id="KW-0552">Olfaction</keyword>
<feature type="transmembrane region" description="Helical" evidence="19">
    <location>
        <begin position="244"/>
        <end position="266"/>
    </location>
</feature>
<evidence type="ECO:0000256" key="14">
    <source>
        <dbReference type="ARBA" id="ARBA00061678"/>
    </source>
</evidence>
<dbReference type="FunFam" id="1.20.1070.10:FF:000128">
    <property type="entry name" value="Seven TM Receptor"/>
    <property type="match status" value="1"/>
</dbReference>
<evidence type="ECO:0000256" key="11">
    <source>
        <dbReference type="ARBA" id="ARBA00023180"/>
    </source>
</evidence>
<evidence type="ECO:0000256" key="12">
    <source>
        <dbReference type="ARBA" id="ARBA00023273"/>
    </source>
</evidence>
<dbReference type="GO" id="GO:0006935">
    <property type="term" value="P:chemotaxis"/>
    <property type="evidence" value="ECO:0007669"/>
    <property type="project" value="UniProtKB-KW"/>
</dbReference>
<keyword evidence="12" id="KW-0966">Cell projection</keyword>
<evidence type="ECO:0000313" key="21">
    <source>
        <dbReference type="Proteomes" id="UP000230233"/>
    </source>
</evidence>
<dbReference type="GO" id="GO:0007608">
    <property type="term" value="P:sensory perception of smell"/>
    <property type="evidence" value="ECO:0007669"/>
    <property type="project" value="UniProtKB-KW"/>
</dbReference>
<reference evidence="21" key="1">
    <citation type="submission" date="2017-10" db="EMBL/GenBank/DDBJ databases">
        <title>Rapid genome shrinkage in a self-fertile nematode reveals novel sperm competition proteins.</title>
        <authorList>
            <person name="Yin D."/>
            <person name="Schwarz E.M."/>
            <person name="Thomas C.G."/>
            <person name="Felde R.L."/>
            <person name="Korf I.F."/>
            <person name="Cutter A.D."/>
            <person name="Schartner C.M."/>
            <person name="Ralston E.J."/>
            <person name="Meyer B.J."/>
            <person name="Haag E.S."/>
        </authorList>
    </citation>
    <scope>NUCLEOTIDE SEQUENCE [LARGE SCALE GENOMIC DNA]</scope>
    <source>
        <strain evidence="21">JU1422</strain>
    </source>
</reference>
<keyword evidence="11" id="KW-0325">Glycoprotein</keyword>
<dbReference type="PANTHER" id="PTHR45907">
    <property type="entry name" value="SERPENTINE RECEPTOR, CLASS J"/>
    <property type="match status" value="1"/>
</dbReference>
<evidence type="ECO:0000256" key="8">
    <source>
        <dbReference type="ARBA" id="ARBA00023069"/>
    </source>
</evidence>
<dbReference type="Proteomes" id="UP000230233">
    <property type="component" value="Chromosome V"/>
</dbReference>
<comment type="subcellular location">
    <subcellularLocation>
        <location evidence="1">Cell projection</location>
        <location evidence="1">Cilium membrane</location>
        <topology evidence="1">Multi-pass membrane protein</topology>
    </subcellularLocation>
</comment>
<evidence type="ECO:0000256" key="18">
    <source>
        <dbReference type="ARBA" id="ARBA00082489"/>
    </source>
</evidence>
<keyword evidence="3" id="KW-0145">Chemotaxis</keyword>
<dbReference type="GO" id="GO:0060170">
    <property type="term" value="C:ciliary membrane"/>
    <property type="evidence" value="ECO:0007669"/>
    <property type="project" value="UniProtKB-SubCell"/>
</dbReference>
<evidence type="ECO:0000256" key="13">
    <source>
        <dbReference type="ARBA" id="ARBA00054965"/>
    </source>
</evidence>
<feature type="transmembrane region" description="Helical" evidence="19">
    <location>
        <begin position="400"/>
        <end position="426"/>
    </location>
</feature>
<keyword evidence="5 19" id="KW-0812">Transmembrane</keyword>
<feature type="transmembrane region" description="Helical" evidence="19">
    <location>
        <begin position="52"/>
        <end position="73"/>
    </location>
</feature>
<comment type="subunit">
    <text evidence="15">Interacts with odr-4.</text>
</comment>
<evidence type="ECO:0000256" key="17">
    <source>
        <dbReference type="ARBA" id="ARBA00078653"/>
    </source>
</evidence>
<feature type="transmembrane region" description="Helical" evidence="19">
    <location>
        <begin position="135"/>
        <end position="158"/>
    </location>
</feature>
<evidence type="ECO:0000256" key="9">
    <source>
        <dbReference type="ARBA" id="ARBA00023136"/>
    </source>
</evidence>
<keyword evidence="9 19" id="KW-0472">Membrane</keyword>
<feature type="transmembrane region" description="Helical" evidence="19">
    <location>
        <begin position="508"/>
        <end position="533"/>
    </location>
</feature>
<feature type="transmembrane region" description="Helical" evidence="19">
    <location>
        <begin position="597"/>
        <end position="616"/>
    </location>
</feature>
<feature type="transmembrane region" description="Helical" evidence="19">
    <location>
        <begin position="554"/>
        <end position="577"/>
    </location>
</feature>
<feature type="transmembrane region" description="Helical" evidence="19">
    <location>
        <begin position="85"/>
        <end position="104"/>
    </location>
</feature>
<evidence type="ECO:0000256" key="7">
    <source>
        <dbReference type="ARBA" id="ARBA00022989"/>
    </source>
</evidence>
<evidence type="ECO:0000256" key="2">
    <source>
        <dbReference type="ARBA" id="ARBA00022475"/>
    </source>
</evidence>
<keyword evidence="21" id="KW-1185">Reference proteome</keyword>
<comment type="similarity">
    <text evidence="14">Belongs to the nematode receptor-like protein str family.</text>
</comment>
<evidence type="ECO:0000256" key="5">
    <source>
        <dbReference type="ARBA" id="ARBA00022692"/>
    </source>
</evidence>
<keyword evidence="8" id="KW-0969">Cilium</keyword>
<evidence type="ECO:0000313" key="20">
    <source>
        <dbReference type="EMBL" id="PIC24659.1"/>
    </source>
</evidence>
<dbReference type="AlphaFoldDB" id="A0A2G5TBS7"/>
<evidence type="ECO:0000256" key="1">
    <source>
        <dbReference type="ARBA" id="ARBA00004272"/>
    </source>
</evidence>
<feature type="transmembrane region" description="Helical" evidence="19">
    <location>
        <begin position="287"/>
        <end position="313"/>
    </location>
</feature>
<evidence type="ECO:0000256" key="4">
    <source>
        <dbReference type="ARBA" id="ARBA00022606"/>
    </source>
</evidence>
<dbReference type="InterPro" id="IPR019423">
    <property type="entry name" value="7TM_GPCR_serpentine_rcpt_Srj"/>
</dbReference>
<keyword evidence="7 19" id="KW-1133">Transmembrane helix</keyword>
<comment type="caution">
    <text evidence="20">The sequence shown here is derived from an EMBL/GenBank/DDBJ whole genome shotgun (WGS) entry which is preliminary data.</text>
</comment>
<evidence type="ECO:0000256" key="10">
    <source>
        <dbReference type="ARBA" id="ARBA00023170"/>
    </source>
</evidence>
<accession>A0A2G5TBS7</accession>